<dbReference type="InterPro" id="IPR002201">
    <property type="entry name" value="Glyco_trans_9"/>
</dbReference>
<dbReference type="AlphaFoldDB" id="A0AAD0MQA1"/>
<protein>
    <submittedName>
        <fullName evidence="3">Glycosyltransferase family 9 protein</fullName>
    </submittedName>
</protein>
<evidence type="ECO:0000256" key="1">
    <source>
        <dbReference type="ARBA" id="ARBA00022676"/>
    </source>
</evidence>
<proteinExistence type="predicted"/>
<evidence type="ECO:0000313" key="4">
    <source>
        <dbReference type="Proteomes" id="UP000241472"/>
    </source>
</evidence>
<dbReference type="KEGG" id="fpei:C4N17_01915"/>
<dbReference type="Proteomes" id="UP000241472">
    <property type="component" value="Chromosome"/>
</dbReference>
<gene>
    <name evidence="3" type="ORF">C4N17_01915</name>
</gene>
<keyword evidence="1" id="KW-0328">Glycosyltransferase</keyword>
<reference evidence="3 4" key="1">
    <citation type="submission" date="2018-03" db="EMBL/GenBank/DDBJ databases">
        <title>Complete Fusobacterium genomes using hybrid Minion sequencing.</title>
        <authorList>
            <person name="Slade D.J."/>
            <person name="Lahmers K."/>
        </authorList>
    </citation>
    <scope>NUCLEOTIDE SEQUENCE [LARGE SCALE GENOMIC DNA]</scope>
    <source>
        <strain evidence="3 4">2_1_31</strain>
    </source>
</reference>
<name>A0AAD0MQA1_9FUSO</name>
<evidence type="ECO:0000256" key="2">
    <source>
        <dbReference type="ARBA" id="ARBA00022679"/>
    </source>
</evidence>
<evidence type="ECO:0000313" key="3">
    <source>
        <dbReference type="EMBL" id="AVQ24559.1"/>
    </source>
</evidence>
<dbReference type="GO" id="GO:0005829">
    <property type="term" value="C:cytosol"/>
    <property type="evidence" value="ECO:0007669"/>
    <property type="project" value="TreeGrafter"/>
</dbReference>
<dbReference type="RefSeq" id="WP_005969587.1">
    <property type="nucleotide sequence ID" value="NZ_CABKNO010000002.1"/>
</dbReference>
<dbReference type="Pfam" id="PF01075">
    <property type="entry name" value="Glyco_transf_9"/>
    <property type="match status" value="1"/>
</dbReference>
<keyword evidence="2" id="KW-0808">Transferase</keyword>
<sequence>MNILIIHTAFIGDIVLSTALVSKVKEKYPDSDIYYLTTPLGKEILKNNPKIKEIIAYDKRGKDKGFKAFVSFVRKIRKLKIDVCLTPHRYLRSSVLSFLSGAKIREGYDIANLAFLFNKKIKYDKTKHEVEKLLSFVEDNNTKRYELEMYPDKQDKIRIDSLLKDLSDNKKIILIAPGSKWFTKKWPEEYFRTLIQNLVKRDDLLIVITGGKEEKEINLELDSKVLDLRGEISLLELAELTKRATLVVSNDSAPIHITSAFPNTRIIGIFGPTVKEFGFFPWSQNSKVFEIDNLYCRPCAIHGGNSCPEKHFRCMREITPDLIENEIYNYIASTDDKKVKTNEQK</sequence>
<dbReference type="SUPFAM" id="SSF53756">
    <property type="entry name" value="UDP-Glycosyltransferase/glycogen phosphorylase"/>
    <property type="match status" value="1"/>
</dbReference>
<accession>A0AAD0MQA1</accession>
<dbReference type="PANTHER" id="PTHR30160:SF1">
    <property type="entry name" value="LIPOPOLYSACCHARIDE 1,2-N-ACETYLGLUCOSAMINETRANSFERASE-RELATED"/>
    <property type="match status" value="1"/>
</dbReference>
<dbReference type="EMBL" id="CP028108">
    <property type="protein sequence ID" value="AVQ24559.1"/>
    <property type="molecule type" value="Genomic_DNA"/>
</dbReference>
<dbReference type="Gene3D" id="3.40.50.2000">
    <property type="entry name" value="Glycogen Phosphorylase B"/>
    <property type="match status" value="2"/>
</dbReference>
<dbReference type="GO" id="GO:0009244">
    <property type="term" value="P:lipopolysaccharide core region biosynthetic process"/>
    <property type="evidence" value="ECO:0007669"/>
    <property type="project" value="TreeGrafter"/>
</dbReference>
<organism evidence="3 4">
    <name type="scientific">Fusobacterium periodonticum</name>
    <dbReference type="NCBI Taxonomy" id="860"/>
    <lineage>
        <taxon>Bacteria</taxon>
        <taxon>Fusobacteriati</taxon>
        <taxon>Fusobacteriota</taxon>
        <taxon>Fusobacteriia</taxon>
        <taxon>Fusobacteriales</taxon>
        <taxon>Fusobacteriaceae</taxon>
        <taxon>Fusobacterium</taxon>
    </lineage>
</organism>
<dbReference type="GO" id="GO:0008713">
    <property type="term" value="F:ADP-heptose-lipopolysaccharide heptosyltransferase activity"/>
    <property type="evidence" value="ECO:0007669"/>
    <property type="project" value="TreeGrafter"/>
</dbReference>
<dbReference type="CDD" id="cd03789">
    <property type="entry name" value="GT9_LPS_heptosyltransferase"/>
    <property type="match status" value="1"/>
</dbReference>
<dbReference type="InterPro" id="IPR051199">
    <property type="entry name" value="LPS_LOS_Heptosyltrfase"/>
</dbReference>
<dbReference type="PANTHER" id="PTHR30160">
    <property type="entry name" value="TETRAACYLDISACCHARIDE 4'-KINASE-RELATED"/>
    <property type="match status" value="1"/>
</dbReference>